<dbReference type="GO" id="GO:0005777">
    <property type="term" value="C:peroxisome"/>
    <property type="evidence" value="ECO:0007669"/>
    <property type="project" value="UniProtKB-ARBA"/>
</dbReference>
<evidence type="ECO:0000256" key="7">
    <source>
        <dbReference type="ARBA" id="ARBA00029325"/>
    </source>
</evidence>
<feature type="domain" description="FMN hydroxy acid dehydrogenase" evidence="11">
    <location>
        <begin position="1"/>
        <end position="352"/>
    </location>
</feature>
<dbReference type="OrthoDB" id="25826at2759"/>
<dbReference type="Gene3D" id="3.20.20.70">
    <property type="entry name" value="Aldolase class I"/>
    <property type="match status" value="1"/>
</dbReference>
<name>A0A913ZQH5_PATMI</name>
<feature type="binding site" evidence="10">
    <location>
        <begin position="301"/>
        <end position="302"/>
    </location>
    <ligand>
        <name>FMN</name>
        <dbReference type="ChEBI" id="CHEBI:58210"/>
    </ligand>
</feature>
<evidence type="ECO:0000256" key="1">
    <source>
        <dbReference type="ARBA" id="ARBA00001917"/>
    </source>
</evidence>
<reference evidence="12" key="1">
    <citation type="submission" date="2022-11" db="UniProtKB">
        <authorList>
            <consortium name="EnsemblMetazoa"/>
        </authorList>
    </citation>
    <scope>IDENTIFICATION</scope>
</reference>
<evidence type="ECO:0000256" key="4">
    <source>
        <dbReference type="ARBA" id="ARBA00022643"/>
    </source>
</evidence>
<keyword evidence="4 10" id="KW-0288">FMN</keyword>
<dbReference type="InterPro" id="IPR037396">
    <property type="entry name" value="FMN_HAD"/>
</dbReference>
<evidence type="ECO:0000256" key="6">
    <source>
        <dbReference type="ARBA" id="ARBA00024042"/>
    </source>
</evidence>
<evidence type="ECO:0000259" key="11">
    <source>
        <dbReference type="PROSITE" id="PS51349"/>
    </source>
</evidence>
<evidence type="ECO:0000313" key="12">
    <source>
        <dbReference type="EnsemblMetazoa" id="XP_038053321.1"/>
    </source>
</evidence>
<feature type="binding site" evidence="10">
    <location>
        <position position="249"/>
    </location>
    <ligand>
        <name>glyoxylate</name>
        <dbReference type="ChEBI" id="CHEBI:36655"/>
    </ligand>
</feature>
<feature type="binding site" evidence="10">
    <location>
        <position position="109"/>
    </location>
    <ligand>
        <name>FMN</name>
        <dbReference type="ChEBI" id="CHEBI:58210"/>
    </ligand>
</feature>
<feature type="binding site" evidence="10">
    <location>
        <position position="246"/>
    </location>
    <ligand>
        <name>glyoxylate</name>
        <dbReference type="ChEBI" id="CHEBI:36655"/>
    </ligand>
</feature>
<evidence type="ECO:0000256" key="8">
    <source>
        <dbReference type="ARBA" id="ARBA00029327"/>
    </source>
</evidence>
<evidence type="ECO:0000256" key="10">
    <source>
        <dbReference type="PIRSR" id="PIRSR000138-2"/>
    </source>
</evidence>
<keyword evidence="3 10" id="KW-0285">Flavoprotein</keyword>
<sequence>MDLPKPVRLKDFEPFARRSLPATVYEYYRSGAYPEQTLRDNEHAFQRYRLRPGPLRDVSIRDFRTTLLGHEIAFPVAIAPTALHRLAHSDGELATVRAATSMGTGMVLSTYTSTPMEDVAAAASPNSLLWAQLTAYTDEEAVRRMIRKAEQNGFKAIVVSLDAKMSKRKAGADLIPPHVKFANFEGARSQSFTTVERNANPKLTWDEIDWLSNLTTLPIVLKGVMSGLTARKAMKHRVAGLWVSNHGGRSLDGSLATIDVLSEVVEAARGSNMEVYLDGGVRTGNDVLKALAMGARAVFIGRPVLWGLAYNGQEGVKKVLEIIRDEFSHALGLAECASPSDISQSLVVRDPFHTAKL</sequence>
<dbReference type="PANTHER" id="PTHR10578">
    <property type="entry name" value="S -2-HYDROXY-ACID OXIDASE-RELATED"/>
    <property type="match status" value="1"/>
</dbReference>
<dbReference type="GO" id="GO:0003973">
    <property type="term" value="F:(S)-2-hydroxy-acid oxidase activity"/>
    <property type="evidence" value="ECO:0007669"/>
    <property type="project" value="UniProtKB-EC"/>
</dbReference>
<feature type="active site" description="Proton acceptor" evidence="9">
    <location>
        <position position="246"/>
    </location>
</feature>
<evidence type="ECO:0000256" key="5">
    <source>
        <dbReference type="ARBA" id="ARBA00023002"/>
    </source>
</evidence>
<feature type="binding site" evidence="10">
    <location>
        <position position="132"/>
    </location>
    <ligand>
        <name>glyoxylate</name>
        <dbReference type="ChEBI" id="CHEBI:36655"/>
    </ligand>
</feature>
<comment type="cofactor">
    <cofactor evidence="1">
        <name>FMN</name>
        <dbReference type="ChEBI" id="CHEBI:58210"/>
    </cofactor>
</comment>
<dbReference type="GO" id="GO:0010181">
    <property type="term" value="F:FMN binding"/>
    <property type="evidence" value="ECO:0007669"/>
    <property type="project" value="InterPro"/>
</dbReference>
<dbReference type="PIRSF" id="PIRSF000138">
    <property type="entry name" value="Al-hdrx_acd_dh"/>
    <property type="match status" value="1"/>
</dbReference>
<feature type="binding site" evidence="10">
    <location>
        <position position="222"/>
    </location>
    <ligand>
        <name>FMN</name>
        <dbReference type="ChEBI" id="CHEBI:58210"/>
    </ligand>
</feature>
<feature type="binding site" evidence="10">
    <location>
        <position position="27"/>
    </location>
    <ligand>
        <name>glyoxylate</name>
        <dbReference type="ChEBI" id="CHEBI:36655"/>
    </ligand>
</feature>
<comment type="similarity">
    <text evidence="6">Belongs to the FMN-dependent alpha-hydroxy acid dehydrogenase family.</text>
</comment>
<keyword evidence="13" id="KW-1185">Reference proteome</keyword>
<dbReference type="CDD" id="cd02809">
    <property type="entry name" value="alpha_hydroxyacid_oxid_FMN"/>
    <property type="match status" value="1"/>
</dbReference>
<dbReference type="OMA" id="TFFQMYW"/>
<dbReference type="InterPro" id="IPR000262">
    <property type="entry name" value="FMN-dep_DH"/>
</dbReference>
<dbReference type="Pfam" id="PF01070">
    <property type="entry name" value="FMN_dh"/>
    <property type="match status" value="1"/>
</dbReference>
<feature type="binding site" evidence="10">
    <location>
        <begin position="278"/>
        <end position="282"/>
    </location>
    <ligand>
        <name>FMN</name>
        <dbReference type="ChEBI" id="CHEBI:58210"/>
    </ligand>
</feature>
<comment type="catalytic activity">
    <reaction evidence="7">
        <text>a (2S)-2-hydroxycarboxylate + O2 = a 2-oxocarboxylate + H2O2</text>
        <dbReference type="Rhea" id="RHEA:16789"/>
        <dbReference type="ChEBI" id="CHEBI:15379"/>
        <dbReference type="ChEBI" id="CHEBI:16240"/>
        <dbReference type="ChEBI" id="CHEBI:35179"/>
        <dbReference type="ChEBI" id="CHEBI:58123"/>
        <dbReference type="EC" id="1.1.3.15"/>
    </reaction>
    <physiologicalReaction direction="left-to-right" evidence="7">
        <dbReference type="Rhea" id="RHEA:16790"/>
    </physiologicalReaction>
</comment>
<organism evidence="12 13">
    <name type="scientific">Patiria miniata</name>
    <name type="common">Bat star</name>
    <name type="synonym">Asterina miniata</name>
    <dbReference type="NCBI Taxonomy" id="46514"/>
    <lineage>
        <taxon>Eukaryota</taxon>
        <taxon>Metazoa</taxon>
        <taxon>Echinodermata</taxon>
        <taxon>Eleutherozoa</taxon>
        <taxon>Asterozoa</taxon>
        <taxon>Asteroidea</taxon>
        <taxon>Valvatacea</taxon>
        <taxon>Valvatida</taxon>
        <taxon>Asterinidae</taxon>
        <taxon>Patiria</taxon>
    </lineage>
</organism>
<accession>A0A913ZQH5</accession>
<dbReference type="EnsemblMetazoa" id="XM_038197393.1">
    <property type="protein sequence ID" value="XP_038053321.1"/>
    <property type="gene ID" value="LOC119725811"/>
</dbReference>
<dbReference type="InterPro" id="IPR013785">
    <property type="entry name" value="Aldolase_TIM"/>
</dbReference>
<dbReference type="Proteomes" id="UP000887568">
    <property type="component" value="Unplaced"/>
</dbReference>
<dbReference type="AlphaFoldDB" id="A0A913ZQH5"/>
<dbReference type="EC" id="1.1.3.15" evidence="2"/>
<dbReference type="SUPFAM" id="SSF51395">
    <property type="entry name" value="FMN-linked oxidoreductases"/>
    <property type="match status" value="1"/>
</dbReference>
<dbReference type="PANTHER" id="PTHR10578:SF107">
    <property type="entry name" value="2-HYDROXYACID OXIDASE 1"/>
    <property type="match status" value="1"/>
</dbReference>
<keyword evidence="5" id="KW-0560">Oxidoreductase</keyword>
<dbReference type="FunFam" id="3.20.20.70:FF:000056">
    <property type="entry name" value="hydroxyacid oxidase 2"/>
    <property type="match status" value="1"/>
</dbReference>
<evidence type="ECO:0000256" key="3">
    <source>
        <dbReference type="ARBA" id="ARBA00022630"/>
    </source>
</evidence>
<dbReference type="RefSeq" id="XP_038053321.1">
    <property type="nucleotide sequence ID" value="XM_038197393.1"/>
</dbReference>
<proteinExistence type="inferred from homology"/>
<dbReference type="InterPro" id="IPR012133">
    <property type="entry name" value="Alpha-hydoxy_acid_DH_FMN"/>
</dbReference>
<dbReference type="GeneID" id="119725811"/>
<evidence type="ECO:0000313" key="13">
    <source>
        <dbReference type="Proteomes" id="UP000887568"/>
    </source>
</evidence>
<feature type="binding site" evidence="10">
    <location>
        <position position="244"/>
    </location>
    <ligand>
        <name>FMN</name>
        <dbReference type="ChEBI" id="CHEBI:58210"/>
    </ligand>
</feature>
<comment type="catalytic activity">
    <reaction evidence="8">
        <text>2-hydroxyoctanoate + O2 = 2-oxooctanoate + H2O2</text>
        <dbReference type="Rhea" id="RHEA:67940"/>
        <dbReference type="ChEBI" id="CHEBI:15379"/>
        <dbReference type="ChEBI" id="CHEBI:16240"/>
        <dbReference type="ChEBI" id="CHEBI:133514"/>
        <dbReference type="ChEBI" id="CHEBI:176689"/>
    </reaction>
    <physiologicalReaction direction="left-to-right" evidence="8">
        <dbReference type="Rhea" id="RHEA:67941"/>
    </physiologicalReaction>
</comment>
<protein>
    <recommendedName>
        <fullName evidence="2">(S)-2-hydroxy-acid oxidase</fullName>
        <ecNumber evidence="2">1.1.3.15</ecNumber>
    </recommendedName>
</protein>
<evidence type="ECO:0000256" key="2">
    <source>
        <dbReference type="ARBA" id="ARBA00013087"/>
    </source>
</evidence>
<feature type="binding site" evidence="10">
    <location>
        <begin position="80"/>
        <end position="82"/>
    </location>
    <ligand>
        <name>FMN</name>
        <dbReference type="ChEBI" id="CHEBI:58210"/>
    </ligand>
</feature>
<evidence type="ECO:0000256" key="9">
    <source>
        <dbReference type="PIRSR" id="PIRSR000138-1"/>
    </source>
</evidence>
<dbReference type="PROSITE" id="PS51349">
    <property type="entry name" value="FMN_HYDROXY_ACID_DH_2"/>
    <property type="match status" value="1"/>
</dbReference>